<proteinExistence type="inferred from homology"/>
<dbReference type="AlphaFoldDB" id="A0A2T9YS46"/>
<dbReference type="PANTHER" id="PTHR11655:SF14">
    <property type="entry name" value="LARGE RIBOSOMAL SUBUNIT PROTEIN UL6M"/>
    <property type="match status" value="1"/>
</dbReference>
<dbReference type="InterPro" id="IPR000702">
    <property type="entry name" value="Ribosomal_uL6-like"/>
</dbReference>
<dbReference type="Pfam" id="PF00347">
    <property type="entry name" value="Ribosomal_L6"/>
    <property type="match status" value="1"/>
</dbReference>
<organism evidence="6 7">
    <name type="scientific">Smittium simulii</name>
    <dbReference type="NCBI Taxonomy" id="133385"/>
    <lineage>
        <taxon>Eukaryota</taxon>
        <taxon>Fungi</taxon>
        <taxon>Fungi incertae sedis</taxon>
        <taxon>Zoopagomycota</taxon>
        <taxon>Kickxellomycotina</taxon>
        <taxon>Harpellomycetes</taxon>
        <taxon>Harpellales</taxon>
        <taxon>Legeriomycetaceae</taxon>
        <taxon>Smittium</taxon>
    </lineage>
</organism>
<evidence type="ECO:0000256" key="3">
    <source>
        <dbReference type="ARBA" id="ARBA00023274"/>
    </source>
</evidence>
<evidence type="ECO:0000256" key="1">
    <source>
        <dbReference type="ARBA" id="ARBA00009356"/>
    </source>
</evidence>
<name>A0A2T9YS46_9FUNG</name>
<dbReference type="SUPFAM" id="SSF56053">
    <property type="entry name" value="Ribosomal protein L6"/>
    <property type="match status" value="2"/>
</dbReference>
<gene>
    <name evidence="6" type="ORF">BB561_002003</name>
</gene>
<evidence type="ECO:0000259" key="5">
    <source>
        <dbReference type="Pfam" id="PF00347"/>
    </source>
</evidence>
<evidence type="ECO:0000256" key="4">
    <source>
        <dbReference type="RuleBase" id="RU003869"/>
    </source>
</evidence>
<dbReference type="InterPro" id="IPR036789">
    <property type="entry name" value="Ribosomal_uL6-like_a/b-dom_sf"/>
</dbReference>
<dbReference type="InterPro" id="IPR019906">
    <property type="entry name" value="Ribosomal_uL6_bac-type"/>
</dbReference>
<dbReference type="Proteomes" id="UP000245383">
    <property type="component" value="Unassembled WGS sequence"/>
</dbReference>
<evidence type="ECO:0000256" key="2">
    <source>
        <dbReference type="ARBA" id="ARBA00022980"/>
    </source>
</evidence>
<accession>A0A2T9YS46</accession>
<dbReference type="Gene3D" id="3.90.930.12">
    <property type="entry name" value="Ribosomal protein L6, alpha-beta domain"/>
    <property type="match status" value="2"/>
</dbReference>
<dbReference type="PANTHER" id="PTHR11655">
    <property type="entry name" value="60S/50S RIBOSOMAL PROTEIN L6/L9"/>
    <property type="match status" value="1"/>
</dbReference>
<dbReference type="GO" id="GO:0005762">
    <property type="term" value="C:mitochondrial large ribosomal subunit"/>
    <property type="evidence" value="ECO:0007669"/>
    <property type="project" value="TreeGrafter"/>
</dbReference>
<evidence type="ECO:0000313" key="6">
    <source>
        <dbReference type="EMBL" id="PVU95165.1"/>
    </source>
</evidence>
<feature type="domain" description="Large ribosomal subunit protein uL6 alpha-beta" evidence="5">
    <location>
        <begin position="160"/>
        <end position="236"/>
    </location>
</feature>
<keyword evidence="3 4" id="KW-0687">Ribonucleoprotein</keyword>
<dbReference type="GO" id="GO:0003735">
    <property type="term" value="F:structural constituent of ribosome"/>
    <property type="evidence" value="ECO:0007669"/>
    <property type="project" value="InterPro"/>
</dbReference>
<protein>
    <recommendedName>
        <fullName evidence="5">Large ribosomal subunit protein uL6 alpha-beta domain-containing protein</fullName>
    </recommendedName>
</protein>
<reference evidence="6 7" key="1">
    <citation type="journal article" date="2018" name="MBio">
        <title>Comparative Genomics Reveals the Core Gene Toolbox for the Fungus-Insect Symbiosis.</title>
        <authorList>
            <person name="Wang Y."/>
            <person name="Stata M."/>
            <person name="Wang W."/>
            <person name="Stajich J.E."/>
            <person name="White M.M."/>
            <person name="Moncalvo J.M."/>
        </authorList>
    </citation>
    <scope>NUCLEOTIDE SEQUENCE [LARGE SCALE GENOMIC DNA]</scope>
    <source>
        <strain evidence="6 7">SWE-8-4</strain>
    </source>
</reference>
<comment type="caution">
    <text evidence="6">The sequence shown here is derived from an EMBL/GenBank/DDBJ whole genome shotgun (WGS) entry which is preliminary data.</text>
</comment>
<dbReference type="GO" id="GO:0019843">
    <property type="term" value="F:rRNA binding"/>
    <property type="evidence" value="ECO:0007669"/>
    <property type="project" value="InterPro"/>
</dbReference>
<comment type="similarity">
    <text evidence="1 4">Belongs to the universal ribosomal protein uL6 family.</text>
</comment>
<keyword evidence="7" id="KW-1185">Reference proteome</keyword>
<dbReference type="InterPro" id="IPR020040">
    <property type="entry name" value="Ribosomal_uL6_a/b-dom"/>
</dbReference>
<dbReference type="OrthoDB" id="540873at2759"/>
<evidence type="ECO:0000313" key="7">
    <source>
        <dbReference type="Proteomes" id="UP000245383"/>
    </source>
</evidence>
<keyword evidence="2 4" id="KW-0689">Ribosomal protein</keyword>
<dbReference type="STRING" id="133385.A0A2T9YS46"/>
<dbReference type="EMBL" id="MBFR01000063">
    <property type="protein sequence ID" value="PVU95165.1"/>
    <property type="molecule type" value="Genomic_DNA"/>
</dbReference>
<sequence>MMLINCCNLVKKNSARLLHSEILKQGLNRSFSTTSTALSNIGKLPIRYPDTIKIDLSDKPFSETDARYRQTSTLTILGPLGNLKQFILPFVNLKISEPVADDSNSASNSSENETSYGTISVSVEDSLIKKQRQMWGTTRSLIQNMITGVTEGFTATLKLVGVGYRASIEKINNVEVLQLKLGYAQPVNISIPSNLSVKAPFPTVIIVKGIDFQQVKLYAAKIRAKKKPEPYNQKGIFVNGETIKKKEGKKK</sequence>
<dbReference type="GO" id="GO:0006412">
    <property type="term" value="P:translation"/>
    <property type="evidence" value="ECO:0007669"/>
    <property type="project" value="InterPro"/>
</dbReference>
<dbReference type="PRINTS" id="PR00059">
    <property type="entry name" value="RIBOSOMALL6"/>
</dbReference>